<evidence type="ECO:0000256" key="1">
    <source>
        <dbReference type="ARBA" id="ARBA00022980"/>
    </source>
</evidence>
<dbReference type="AlphaFoldDB" id="A0A1F5CCF7"/>
<accession>A0A1F5CCF7</accession>
<dbReference type="Gene3D" id="3.30.1320.10">
    <property type="match status" value="1"/>
</dbReference>
<proteinExistence type="predicted"/>
<protein>
    <recommendedName>
        <fullName evidence="3">30S ribosomal protein S16</fullName>
    </recommendedName>
</protein>
<dbReference type="Pfam" id="PF00886">
    <property type="entry name" value="Ribosomal_S16"/>
    <property type="match status" value="1"/>
</dbReference>
<dbReference type="Proteomes" id="UP000177197">
    <property type="component" value="Unassembled WGS sequence"/>
</dbReference>
<evidence type="ECO:0000313" key="5">
    <source>
        <dbReference type="Proteomes" id="UP000177197"/>
    </source>
</evidence>
<dbReference type="NCBIfam" id="TIGR00002">
    <property type="entry name" value="S16"/>
    <property type="match status" value="1"/>
</dbReference>
<dbReference type="EMBL" id="MEYV01000006">
    <property type="protein sequence ID" value="OGD40542.1"/>
    <property type="molecule type" value="Genomic_DNA"/>
</dbReference>
<gene>
    <name evidence="4" type="ORF">A3I30_01840</name>
</gene>
<evidence type="ECO:0000256" key="3">
    <source>
        <dbReference type="ARBA" id="ARBA00035310"/>
    </source>
</evidence>
<dbReference type="PANTHER" id="PTHR12919">
    <property type="entry name" value="30S RIBOSOMAL PROTEIN S16"/>
    <property type="match status" value="1"/>
</dbReference>
<dbReference type="GO" id="GO:0005737">
    <property type="term" value="C:cytoplasm"/>
    <property type="evidence" value="ECO:0007669"/>
    <property type="project" value="UniProtKB-ARBA"/>
</dbReference>
<dbReference type="SUPFAM" id="SSF54565">
    <property type="entry name" value="Ribosomal protein S16"/>
    <property type="match status" value="1"/>
</dbReference>
<organism evidence="4 5">
    <name type="scientific">Candidatus Azambacteria bacterium RIFCSPLOWO2_02_FULL_44_14</name>
    <dbReference type="NCBI Taxonomy" id="1797306"/>
    <lineage>
        <taxon>Bacteria</taxon>
        <taxon>Candidatus Azamiibacteriota</taxon>
    </lineage>
</organism>
<dbReference type="GO" id="GO:0003735">
    <property type="term" value="F:structural constituent of ribosome"/>
    <property type="evidence" value="ECO:0007669"/>
    <property type="project" value="InterPro"/>
</dbReference>
<dbReference type="GO" id="GO:0006412">
    <property type="term" value="P:translation"/>
    <property type="evidence" value="ECO:0007669"/>
    <property type="project" value="InterPro"/>
</dbReference>
<evidence type="ECO:0000256" key="2">
    <source>
        <dbReference type="ARBA" id="ARBA00023274"/>
    </source>
</evidence>
<evidence type="ECO:0000313" key="4">
    <source>
        <dbReference type="EMBL" id="OGD40542.1"/>
    </source>
</evidence>
<dbReference type="GO" id="GO:0015935">
    <property type="term" value="C:small ribosomal subunit"/>
    <property type="evidence" value="ECO:0007669"/>
    <property type="project" value="TreeGrafter"/>
</dbReference>
<keyword evidence="1 4" id="KW-0689">Ribosomal protein</keyword>
<name>A0A1F5CCF7_9BACT</name>
<dbReference type="InterPro" id="IPR000307">
    <property type="entry name" value="Ribosomal_bS16"/>
</dbReference>
<keyword evidence="2" id="KW-0687">Ribonucleoprotein</keyword>
<dbReference type="InterPro" id="IPR023803">
    <property type="entry name" value="Ribosomal_bS16_dom_sf"/>
</dbReference>
<dbReference type="PANTHER" id="PTHR12919:SF20">
    <property type="entry name" value="SMALL RIBOSOMAL SUBUNIT PROTEIN BS16M"/>
    <property type="match status" value="1"/>
</dbReference>
<reference evidence="4 5" key="1">
    <citation type="journal article" date="2016" name="Nat. Commun.">
        <title>Thousands of microbial genomes shed light on interconnected biogeochemical processes in an aquifer system.</title>
        <authorList>
            <person name="Anantharaman K."/>
            <person name="Brown C.T."/>
            <person name="Hug L.A."/>
            <person name="Sharon I."/>
            <person name="Castelle C.J."/>
            <person name="Probst A.J."/>
            <person name="Thomas B.C."/>
            <person name="Singh A."/>
            <person name="Wilkins M.J."/>
            <person name="Karaoz U."/>
            <person name="Brodie E.L."/>
            <person name="Williams K.H."/>
            <person name="Hubbard S.S."/>
            <person name="Banfield J.F."/>
        </authorList>
    </citation>
    <scope>NUCLEOTIDE SEQUENCE [LARGE SCALE GENOMIC DNA]</scope>
</reference>
<comment type="caution">
    <text evidence="4">The sequence shown here is derived from an EMBL/GenBank/DDBJ whole genome shotgun (WGS) entry which is preliminary data.</text>
</comment>
<sequence>MLMIRLQRVGKIHTATFRVVVTEKTAGPRRQYLELVGTLDRKIKKLNLNKERILYWISKGAKPSDTVHNLLVAQGIITGAKIAVHQLSKQEQKPAEVTVPAVEIAPAETPAA</sequence>